<keyword evidence="2" id="KW-1185">Reference proteome</keyword>
<gene>
    <name evidence="1" type="ORF">M436DRAFT_60623</name>
</gene>
<dbReference type="HOGENOM" id="CLU_826348_0_0_1"/>
<accession>A0A074XQD1</accession>
<dbReference type="OrthoDB" id="3876388at2759"/>
<evidence type="ECO:0000313" key="2">
    <source>
        <dbReference type="Proteomes" id="UP000027730"/>
    </source>
</evidence>
<dbReference type="GeneID" id="25413032"/>
<organism evidence="1 2">
    <name type="scientific">Aureobasidium namibiae CBS 147.97</name>
    <dbReference type="NCBI Taxonomy" id="1043004"/>
    <lineage>
        <taxon>Eukaryota</taxon>
        <taxon>Fungi</taxon>
        <taxon>Dikarya</taxon>
        <taxon>Ascomycota</taxon>
        <taxon>Pezizomycotina</taxon>
        <taxon>Dothideomycetes</taxon>
        <taxon>Dothideomycetidae</taxon>
        <taxon>Dothideales</taxon>
        <taxon>Saccotheciaceae</taxon>
        <taxon>Aureobasidium</taxon>
    </lineage>
</organism>
<name>A0A074XQD1_9PEZI</name>
<evidence type="ECO:0000313" key="1">
    <source>
        <dbReference type="EMBL" id="KEQ76811.1"/>
    </source>
</evidence>
<reference evidence="1 2" key="1">
    <citation type="journal article" date="2014" name="BMC Genomics">
        <title>Genome sequencing of four Aureobasidium pullulans varieties: biotechnological potential, stress tolerance, and description of new species.</title>
        <authorList>
            <person name="Gostin Ar C."/>
            <person name="Ohm R.A."/>
            <person name="Kogej T."/>
            <person name="Sonjak S."/>
            <person name="Turk M."/>
            <person name="Zajc J."/>
            <person name="Zalar P."/>
            <person name="Grube M."/>
            <person name="Sun H."/>
            <person name="Han J."/>
            <person name="Sharma A."/>
            <person name="Chiniquy J."/>
            <person name="Ngan C.Y."/>
            <person name="Lipzen A."/>
            <person name="Barry K."/>
            <person name="Grigoriev I.V."/>
            <person name="Gunde-Cimerman N."/>
        </authorList>
    </citation>
    <scope>NUCLEOTIDE SEQUENCE [LARGE SCALE GENOMIC DNA]</scope>
    <source>
        <strain evidence="1 2">CBS 147.97</strain>
    </source>
</reference>
<dbReference type="RefSeq" id="XP_013431044.1">
    <property type="nucleotide sequence ID" value="XM_013575590.1"/>
</dbReference>
<dbReference type="AlphaFoldDB" id="A0A074XQD1"/>
<protein>
    <submittedName>
        <fullName evidence="1">Uncharacterized protein</fullName>
    </submittedName>
</protein>
<dbReference type="Proteomes" id="UP000027730">
    <property type="component" value="Unassembled WGS sequence"/>
</dbReference>
<proteinExistence type="predicted"/>
<dbReference type="EMBL" id="KL584703">
    <property type="protein sequence ID" value="KEQ76811.1"/>
    <property type="molecule type" value="Genomic_DNA"/>
</dbReference>
<sequence>MPSIPQRSCLDEDIWFTEFNNWAENNPCLVDSLHPEYLKPILDATSPHNIEHKLFTLASIYRFIDSDAAAAEGLKDFIELLELEIDYLDTSLGKWIAEFPFLSTKLVDQYLQLQKHARNTTDNDAKICAAMTWSSHFPAGFQHMLRVRAVHKSRINVLTAKRNMLISGRLTYSECDIMELIRWDDVCHGYGYERTPTMGGLADFHPPSLTKCPPKKALDYVRSNAFIRNVRRRTALSRLSSNLGGLSDFFAPAYVDAYYHSFAKWLTSILPDLYKTNPKYAAQWIDVGNKLKAMHHRWTAEAEYQGPRYLITKDACFSMSRDHTSVRREAGHFTLPTRHTPICVDLE</sequence>